<dbReference type="RefSeq" id="WP_158203049.1">
    <property type="nucleotide sequence ID" value="NZ_WSZK01000006.1"/>
</dbReference>
<evidence type="ECO:0000313" key="2">
    <source>
        <dbReference type="Proteomes" id="UP000451471"/>
    </source>
</evidence>
<reference evidence="1 2" key="1">
    <citation type="submission" date="2019-12" db="EMBL/GenBank/DDBJ databases">
        <title>Halocatena pleomorpha gen. nov. sp. nov., an extremely halophilic archaeon of family Halobacteriaceae isolated from saltpan soil.</title>
        <authorList>
            <person name="Pal Y."/>
            <person name="Verma A."/>
            <person name="Krishnamurthi S."/>
            <person name="Kumar P."/>
        </authorList>
    </citation>
    <scope>NUCLEOTIDE SEQUENCE [LARGE SCALE GENOMIC DNA]</scope>
    <source>
        <strain evidence="1 2">JCM 16495</strain>
    </source>
</reference>
<dbReference type="PANTHER" id="PTHR10151">
    <property type="entry name" value="ECTONUCLEOTIDE PYROPHOSPHATASE/PHOSPHODIESTERASE"/>
    <property type="match status" value="1"/>
</dbReference>
<dbReference type="InterPro" id="IPR002591">
    <property type="entry name" value="Phosphodiest/P_Trfase"/>
</dbReference>
<dbReference type="Proteomes" id="UP000451471">
    <property type="component" value="Unassembled WGS sequence"/>
</dbReference>
<name>A0A6B0GMH4_9EURY</name>
<dbReference type="AlphaFoldDB" id="A0A6B0GMH4"/>
<proteinExistence type="predicted"/>
<dbReference type="PANTHER" id="PTHR10151:SF120">
    <property type="entry name" value="BIS(5'-ADENOSYL)-TRIPHOSPHATASE"/>
    <property type="match status" value="1"/>
</dbReference>
<dbReference type="Pfam" id="PF01663">
    <property type="entry name" value="Phosphodiest"/>
    <property type="match status" value="1"/>
</dbReference>
<dbReference type="InterPro" id="IPR017850">
    <property type="entry name" value="Alkaline_phosphatase_core_sf"/>
</dbReference>
<dbReference type="OrthoDB" id="198670at2157"/>
<organism evidence="1 2">
    <name type="scientific">Halomarina oriensis</name>
    <dbReference type="NCBI Taxonomy" id="671145"/>
    <lineage>
        <taxon>Archaea</taxon>
        <taxon>Methanobacteriati</taxon>
        <taxon>Methanobacteriota</taxon>
        <taxon>Stenosarchaea group</taxon>
        <taxon>Halobacteria</taxon>
        <taxon>Halobacteriales</taxon>
        <taxon>Natronomonadaceae</taxon>
        <taxon>Halomarina</taxon>
    </lineage>
</organism>
<keyword evidence="2" id="KW-1185">Reference proteome</keyword>
<comment type="caution">
    <text evidence="1">The sequence shown here is derived from an EMBL/GenBank/DDBJ whole genome shotgun (WGS) entry which is preliminary data.</text>
</comment>
<accession>A0A6B0GMH4</accession>
<sequence length="514" mass="56830">MTRTFVVGLDGASWRLLDQWLDAGDLPNLAALRESGAWAAHRSCLPPVTFPNWKCYSAGKDPGGFGVFWFEHVDLEAGEITVANGGDFRTVELWDYLNDDGKSTGVVNMPTMYPPRDIDGPVVCGGPDAVSGEYRSIDSGYTSPADLADYLEREFDYEVHPNPLLSSNTERGAEVDAILDVLDSRFEVALDLFERDELDFVHVTLFYLNVLHHFFWDDEPVYRAWQLVDEWLGELRELEDTTLVLMSDHGAAPTTTEFYVNEWLAENGYQARERTVEDYLTPLGLTRENALSLAKRAGIVDTLAEVVPQRLQELVPQSAGLKRGRKLEAIDLERTKAVASGQGPIYVNPRFDVEAVREELLADLREVSDAEGPLFTAVHRGEDVYHGPFVEEGPEVVVDMRPGVHVNDGVGGGNVTTAPDRWAAENTPHGIFVANGPNVAPVGELDDISILDLAPTILAGMGSDVPTDMRGEVLDVFEESPDVGEREPIPFRARERVGDGDEVADRLKQLGYME</sequence>
<protein>
    <submittedName>
        <fullName evidence="1">Nucleotide pyrophosphatase</fullName>
    </submittedName>
</protein>
<dbReference type="EMBL" id="WSZK01000006">
    <property type="protein sequence ID" value="MWG33325.1"/>
    <property type="molecule type" value="Genomic_DNA"/>
</dbReference>
<dbReference type="Gene3D" id="3.40.720.10">
    <property type="entry name" value="Alkaline Phosphatase, subunit A"/>
    <property type="match status" value="2"/>
</dbReference>
<dbReference type="SUPFAM" id="SSF53649">
    <property type="entry name" value="Alkaline phosphatase-like"/>
    <property type="match status" value="1"/>
</dbReference>
<gene>
    <name evidence="1" type="ORF">GQS65_02260</name>
</gene>
<evidence type="ECO:0000313" key="1">
    <source>
        <dbReference type="EMBL" id="MWG33325.1"/>
    </source>
</evidence>
<dbReference type="GO" id="GO:0016787">
    <property type="term" value="F:hydrolase activity"/>
    <property type="evidence" value="ECO:0007669"/>
    <property type="project" value="UniProtKB-ARBA"/>
</dbReference>